<dbReference type="RefSeq" id="WP_026817419.1">
    <property type="nucleotide sequence ID" value="NZ_AUFF01000009.1"/>
</dbReference>
<evidence type="ECO:0008006" key="4">
    <source>
        <dbReference type="Google" id="ProtNLM"/>
    </source>
</evidence>
<proteinExistence type="predicted"/>
<protein>
    <recommendedName>
        <fullName evidence="4">Glycerophosphoryl diester phosphodiesterase membrane domain-containing protein</fullName>
    </recommendedName>
</protein>
<feature type="transmembrane region" description="Helical" evidence="1">
    <location>
        <begin position="33"/>
        <end position="55"/>
    </location>
</feature>
<feature type="transmembrane region" description="Helical" evidence="1">
    <location>
        <begin position="264"/>
        <end position="283"/>
    </location>
</feature>
<feature type="transmembrane region" description="Helical" evidence="1">
    <location>
        <begin position="219"/>
        <end position="252"/>
    </location>
</feature>
<dbReference type="STRING" id="1121013.GCA_000426365_02494"/>
<keyword evidence="1" id="KW-0472">Membrane</keyword>
<dbReference type="eggNOG" id="COG5473">
    <property type="taxonomic scope" value="Bacteria"/>
</dbReference>
<dbReference type="Proteomes" id="UP000029391">
    <property type="component" value="Unassembled WGS sequence"/>
</dbReference>
<accession>A0A091BA69</accession>
<name>A0A091BA69_9GAMM</name>
<gene>
    <name evidence="2" type="ORF">P873_10340</name>
</gene>
<feature type="transmembrane region" description="Helical" evidence="1">
    <location>
        <begin position="172"/>
        <end position="193"/>
    </location>
</feature>
<reference evidence="2 3" key="1">
    <citation type="submission" date="2013-09" db="EMBL/GenBank/DDBJ databases">
        <title>Genome sequencing of Arenimonas composti.</title>
        <authorList>
            <person name="Chen F."/>
            <person name="Wang G."/>
        </authorList>
    </citation>
    <scope>NUCLEOTIDE SEQUENCE [LARGE SCALE GENOMIC DNA]</scope>
    <source>
        <strain evidence="2 3">TR7-09</strain>
    </source>
</reference>
<keyword evidence="1" id="KW-1133">Transmembrane helix</keyword>
<evidence type="ECO:0000313" key="2">
    <source>
        <dbReference type="EMBL" id="KFN49543.1"/>
    </source>
</evidence>
<feature type="transmembrane region" description="Helical" evidence="1">
    <location>
        <begin position="116"/>
        <end position="137"/>
    </location>
</feature>
<keyword evidence="1" id="KW-0812">Transmembrane</keyword>
<evidence type="ECO:0000313" key="3">
    <source>
        <dbReference type="Proteomes" id="UP000029391"/>
    </source>
</evidence>
<sequence length="303" mass="31875">MPSALPVTMSSPFQWLLAGFASLRRDPRTAIGAFLLIAVVVLVPSALQLIATIVLPGSHDATMVAMGLGLLYAMLVVPPVFGAGFRLVHALQVGAPARAGDVLAAWRDGDHARRMILTSLLLTVVQLVLLLVLYVLMPGRDFLVEVFQRALATPPGTPMDVTGLPPVPPPGFLLWLLAVAFVLFVLGNAWSFASARAALDRRPPVAACIDGLAATFRCFLPLCGFAIVGSVFMCLLGAVLGMVFAVVIAVASLVGPDAVQLATLPLNLLVAVPMYAVVFGFYYHGSRQVFGAAPEPPEDAIAV</sequence>
<keyword evidence="3" id="KW-1185">Reference proteome</keyword>
<evidence type="ECO:0000256" key="1">
    <source>
        <dbReference type="SAM" id="Phobius"/>
    </source>
</evidence>
<organism evidence="2 3">
    <name type="scientific">Arenimonas composti TR7-09 = DSM 18010</name>
    <dbReference type="NCBI Taxonomy" id="1121013"/>
    <lineage>
        <taxon>Bacteria</taxon>
        <taxon>Pseudomonadati</taxon>
        <taxon>Pseudomonadota</taxon>
        <taxon>Gammaproteobacteria</taxon>
        <taxon>Lysobacterales</taxon>
        <taxon>Lysobacteraceae</taxon>
        <taxon>Arenimonas</taxon>
    </lineage>
</organism>
<dbReference type="AlphaFoldDB" id="A0A091BA69"/>
<dbReference type="OrthoDB" id="5946179at2"/>
<comment type="caution">
    <text evidence="2">The sequence shown here is derived from an EMBL/GenBank/DDBJ whole genome shotgun (WGS) entry which is preliminary data.</text>
</comment>
<dbReference type="EMBL" id="AWXU01000033">
    <property type="protein sequence ID" value="KFN49543.1"/>
    <property type="molecule type" value="Genomic_DNA"/>
</dbReference>
<feature type="transmembrane region" description="Helical" evidence="1">
    <location>
        <begin position="61"/>
        <end position="81"/>
    </location>
</feature>